<protein>
    <submittedName>
        <fullName evidence="2">Uncharacterized protein</fullName>
    </submittedName>
</protein>
<dbReference type="InterPro" id="IPR019428">
    <property type="entry name" value="7TM_GPCR_serpentine_rcpt_Str"/>
</dbReference>
<keyword evidence="1" id="KW-1133">Transmembrane helix</keyword>
<dbReference type="AlphaFoldDB" id="A0AA36D610"/>
<proteinExistence type="predicted"/>
<evidence type="ECO:0000256" key="1">
    <source>
        <dbReference type="SAM" id="Phobius"/>
    </source>
</evidence>
<dbReference type="EMBL" id="CATQJA010002659">
    <property type="protein sequence ID" value="CAJ0580467.1"/>
    <property type="molecule type" value="Genomic_DNA"/>
</dbReference>
<feature type="transmembrane region" description="Helical" evidence="1">
    <location>
        <begin position="93"/>
        <end position="120"/>
    </location>
</feature>
<organism evidence="2 3">
    <name type="scientific">Mesorhabditis spiculigera</name>
    <dbReference type="NCBI Taxonomy" id="96644"/>
    <lineage>
        <taxon>Eukaryota</taxon>
        <taxon>Metazoa</taxon>
        <taxon>Ecdysozoa</taxon>
        <taxon>Nematoda</taxon>
        <taxon>Chromadorea</taxon>
        <taxon>Rhabditida</taxon>
        <taxon>Rhabditina</taxon>
        <taxon>Rhabditomorpha</taxon>
        <taxon>Rhabditoidea</taxon>
        <taxon>Rhabditidae</taxon>
        <taxon>Mesorhabditinae</taxon>
        <taxon>Mesorhabditis</taxon>
    </lineage>
</organism>
<gene>
    <name evidence="2" type="ORF">MSPICULIGERA_LOCUS18665</name>
</gene>
<name>A0AA36D610_9BILA</name>
<keyword evidence="1" id="KW-0812">Transmembrane</keyword>
<evidence type="ECO:0000313" key="3">
    <source>
        <dbReference type="Proteomes" id="UP001177023"/>
    </source>
</evidence>
<keyword evidence="3" id="KW-1185">Reference proteome</keyword>
<feature type="non-terminal residue" evidence="2">
    <location>
        <position position="1"/>
    </location>
</feature>
<comment type="caution">
    <text evidence="2">The sequence shown here is derived from an EMBL/GenBank/DDBJ whole genome shotgun (WGS) entry which is preliminary data.</text>
</comment>
<dbReference type="Pfam" id="PF10326">
    <property type="entry name" value="7TM_GPCR_Str"/>
    <property type="match status" value="1"/>
</dbReference>
<keyword evidence="1" id="KW-0472">Membrane</keyword>
<reference evidence="2" key="1">
    <citation type="submission" date="2023-06" db="EMBL/GenBank/DDBJ databases">
        <authorList>
            <person name="Delattre M."/>
        </authorList>
    </citation>
    <scope>NUCLEOTIDE SEQUENCE</scope>
    <source>
        <strain evidence="2">AF72</strain>
    </source>
</reference>
<accession>A0AA36D610</accession>
<sequence>MLLITTVYNIYYSLVSSITDIAFHMDEYGYFIFSKNLWSLGYWPAQIGGLPTQARNNITRGYMLSTYNITIDDLAYIGGTYKARNPTTGEMQYFYNLMAGPFICTVIQFAFYFIVCYFGMKLFSFAYRKRILSYIGFRSERVSTTAISKEQKASSAAMEIPKITVAKA</sequence>
<evidence type="ECO:0000313" key="2">
    <source>
        <dbReference type="EMBL" id="CAJ0580467.1"/>
    </source>
</evidence>
<dbReference type="Proteomes" id="UP001177023">
    <property type="component" value="Unassembled WGS sequence"/>
</dbReference>